<protein>
    <submittedName>
        <fullName evidence="4">DJ-1/PfpI/YhbO family deglycase/protease</fullName>
    </submittedName>
</protein>
<evidence type="ECO:0000256" key="2">
    <source>
        <dbReference type="SAM" id="MobiDB-lite"/>
    </source>
</evidence>
<dbReference type="NCBIfam" id="TIGR01382">
    <property type="entry name" value="PfpI"/>
    <property type="match status" value="1"/>
</dbReference>
<dbReference type="InterPro" id="IPR029062">
    <property type="entry name" value="Class_I_gatase-like"/>
</dbReference>
<feature type="domain" description="DJ-1/PfpI" evidence="3">
    <location>
        <begin position="79"/>
        <end position="242"/>
    </location>
</feature>
<keyword evidence="5" id="KW-1185">Reference proteome</keyword>
<reference evidence="4 5" key="1">
    <citation type="submission" date="2019-04" db="EMBL/GenBank/DDBJ databases">
        <title>Isachenkonia alkalipeptolytica gen. nov. sp. nov. a new anaerobic, alkiliphilic organothrophic bacterium capable to reduce synthesized ferrihydrite isolated from a soda lake.</title>
        <authorList>
            <person name="Toshchakov S.V."/>
            <person name="Zavarzina D.G."/>
            <person name="Zhilina T.N."/>
            <person name="Kostrikina N.A."/>
            <person name="Kublanov I.V."/>
        </authorList>
    </citation>
    <scope>NUCLEOTIDE SEQUENCE [LARGE SCALE GENOMIC DNA]</scope>
    <source>
        <strain evidence="4 5">Z-1701</strain>
    </source>
</reference>
<proteinExistence type="inferred from homology"/>
<dbReference type="RefSeq" id="WP_160719625.1">
    <property type="nucleotide sequence ID" value="NZ_SUMG01000004.1"/>
</dbReference>
<organism evidence="4 5">
    <name type="scientific">Isachenkonia alkalipeptolytica</name>
    <dbReference type="NCBI Taxonomy" id="2565777"/>
    <lineage>
        <taxon>Bacteria</taxon>
        <taxon>Bacillati</taxon>
        <taxon>Bacillota</taxon>
        <taxon>Clostridia</taxon>
        <taxon>Eubacteriales</taxon>
        <taxon>Clostridiaceae</taxon>
        <taxon>Isachenkonia</taxon>
    </lineage>
</organism>
<gene>
    <name evidence="4" type="ORF">ISALK_04705</name>
</gene>
<comment type="similarity">
    <text evidence="1">Belongs to the peptidase C56 family.</text>
</comment>
<dbReference type="Proteomes" id="UP000449710">
    <property type="component" value="Unassembled WGS sequence"/>
</dbReference>
<sequence length="248" mass="27341">MKKNVCLCVIIFCVTLFNPGCNNEMEESSAETEENPLEELTEGEETDEEKEEVVEDSLEDPDEKRESEEAMDPPDLTGMKAIFLLANGFHDAETTSPLAYLERHGVECVLVGPEIGEIAAYNTNTTLDIEKLIEDAEITDYDILIIPGGNSPRVLNLNEQALAFVRDFMETKKPVATICRGPYLLAGAGVLEGRTLTAMDFVEDAIFEAGGEFVNEAVFVDRNLITSREPGDLPLFNQAIIEALSTQK</sequence>
<dbReference type="EMBL" id="SUMG01000004">
    <property type="protein sequence ID" value="NBG87794.1"/>
    <property type="molecule type" value="Genomic_DNA"/>
</dbReference>
<feature type="region of interest" description="Disordered" evidence="2">
    <location>
        <begin position="24"/>
        <end position="73"/>
    </location>
</feature>
<dbReference type="InterPro" id="IPR002818">
    <property type="entry name" value="DJ-1/PfpI"/>
</dbReference>
<comment type="caution">
    <text evidence="4">The sequence shown here is derived from an EMBL/GenBank/DDBJ whole genome shotgun (WGS) entry which is preliminary data.</text>
</comment>
<dbReference type="PANTHER" id="PTHR42733">
    <property type="entry name" value="DJ-1 PROTEIN"/>
    <property type="match status" value="1"/>
</dbReference>
<feature type="compositionally biased region" description="Acidic residues" evidence="2">
    <location>
        <begin position="24"/>
        <end position="61"/>
    </location>
</feature>
<dbReference type="PROSITE" id="PS51276">
    <property type="entry name" value="PEPTIDASE_C56_PFPI"/>
    <property type="match status" value="1"/>
</dbReference>
<dbReference type="PANTHER" id="PTHR42733:SF2">
    <property type="entry name" value="DJ-1_THIJ_PFPI FAMILY PROTEIN"/>
    <property type="match status" value="1"/>
</dbReference>
<dbReference type="Gene3D" id="3.40.50.880">
    <property type="match status" value="1"/>
</dbReference>
<evidence type="ECO:0000313" key="5">
    <source>
        <dbReference type="Proteomes" id="UP000449710"/>
    </source>
</evidence>
<name>A0AA44BCX3_9CLOT</name>
<dbReference type="AlphaFoldDB" id="A0AA44BCX3"/>
<dbReference type="Pfam" id="PF01965">
    <property type="entry name" value="DJ-1_PfpI"/>
    <property type="match status" value="1"/>
</dbReference>
<evidence type="ECO:0000259" key="3">
    <source>
        <dbReference type="Pfam" id="PF01965"/>
    </source>
</evidence>
<accession>A0AA44BCX3</accession>
<dbReference type="SUPFAM" id="SSF52317">
    <property type="entry name" value="Class I glutamine amidotransferase-like"/>
    <property type="match status" value="1"/>
</dbReference>
<dbReference type="InterPro" id="IPR006286">
    <property type="entry name" value="C56_PfpI-like"/>
</dbReference>
<evidence type="ECO:0000313" key="4">
    <source>
        <dbReference type="EMBL" id="NBG87794.1"/>
    </source>
</evidence>
<evidence type="ECO:0000256" key="1">
    <source>
        <dbReference type="ARBA" id="ARBA00008542"/>
    </source>
</evidence>